<evidence type="ECO:0000256" key="3">
    <source>
        <dbReference type="ARBA" id="ARBA00022824"/>
    </source>
</evidence>
<dbReference type="GO" id="GO:0004571">
    <property type="term" value="F:mannosyl-oligosaccharide 1,2-alpha-mannosidase activity"/>
    <property type="evidence" value="ECO:0007669"/>
    <property type="project" value="EnsemblFungi"/>
</dbReference>
<evidence type="ECO:0000256" key="2">
    <source>
        <dbReference type="ARBA" id="ARBA00007658"/>
    </source>
</evidence>
<dbReference type="Pfam" id="PF01532">
    <property type="entry name" value="Glyco_hydro_47"/>
    <property type="match status" value="1"/>
</dbReference>
<dbReference type="GO" id="GO:0044322">
    <property type="term" value="C:endoplasmic reticulum quality control compartment"/>
    <property type="evidence" value="ECO:0007669"/>
    <property type="project" value="GOC"/>
</dbReference>
<dbReference type="GO" id="GO:1900103">
    <property type="term" value="P:positive regulation of endoplasmic reticulum unfolded protein response"/>
    <property type="evidence" value="ECO:0007669"/>
    <property type="project" value="EnsemblFungi"/>
</dbReference>
<feature type="active site" description="Proton donor" evidence="5">
    <location>
        <position position="384"/>
    </location>
</feature>
<keyword evidence="4" id="KW-0325">Glycoprotein</keyword>
<dbReference type="VEuPathDB" id="FungiDB:MELLADRAFT_44300"/>
<accession>F4RTW8</accession>
<keyword evidence="6" id="KW-0106">Calcium</keyword>
<keyword evidence="7 8" id="KW-0378">Hydrolase</keyword>
<dbReference type="AlphaFoldDB" id="F4RTW8"/>
<dbReference type="SUPFAM" id="SSF48225">
    <property type="entry name" value="Seven-hairpin glycosidases"/>
    <property type="match status" value="1"/>
</dbReference>
<proteinExistence type="inferred from homology"/>
<dbReference type="InterPro" id="IPR044674">
    <property type="entry name" value="EDEM1/2/3"/>
</dbReference>
<dbReference type="GO" id="GO:0005975">
    <property type="term" value="P:carbohydrate metabolic process"/>
    <property type="evidence" value="ECO:0007669"/>
    <property type="project" value="InterPro"/>
</dbReference>
<dbReference type="GeneID" id="18928172"/>
<keyword evidence="9" id="KW-1185">Reference proteome</keyword>
<keyword evidence="6" id="KW-0479">Metal-binding</keyword>
<dbReference type="PRINTS" id="PR00747">
    <property type="entry name" value="GLYHDRLASE47"/>
</dbReference>
<dbReference type="InterPro" id="IPR036026">
    <property type="entry name" value="Seven-hairpin_glycosidases"/>
</dbReference>
<evidence type="ECO:0000256" key="1">
    <source>
        <dbReference type="ARBA" id="ARBA00004240"/>
    </source>
</evidence>
<dbReference type="PANTHER" id="PTHR45679:SF5">
    <property type="entry name" value="ER DEGRADATION-ENHANCING ALPHA-MANNOSIDASE-LIKE PROTEIN 1"/>
    <property type="match status" value="1"/>
</dbReference>
<dbReference type="OrthoDB" id="8118055at2759"/>
<evidence type="ECO:0000256" key="5">
    <source>
        <dbReference type="PIRSR" id="PIRSR601382-1"/>
    </source>
</evidence>
<organism evidence="9">
    <name type="scientific">Melampsora larici-populina (strain 98AG31 / pathotype 3-4-7)</name>
    <name type="common">Poplar leaf rust fungus</name>
    <dbReference type="NCBI Taxonomy" id="747676"/>
    <lineage>
        <taxon>Eukaryota</taxon>
        <taxon>Fungi</taxon>
        <taxon>Dikarya</taxon>
        <taxon>Basidiomycota</taxon>
        <taxon>Pucciniomycotina</taxon>
        <taxon>Pucciniomycetes</taxon>
        <taxon>Pucciniales</taxon>
        <taxon>Melampsoraceae</taxon>
        <taxon>Melampsora</taxon>
    </lineage>
</organism>
<sequence>MKWVSLIINTSQSNQSNLTKTFSSVLFILLFLNLQDDNRIAAMSKSRKLELRDLVKRTWNHGFDNYMTHAFPKDELRPISCQGLGPDKNQANHEINDVLGNFALTLIDSLDTFIVFQDLDSFSKATRQIIETVPNFDLDSRVQVFETTIRVLGGLLSGHLFASDHENHWGYRLDWYHDELLHLAKDLADRMMPAFTASRTGLPYARVNLRFGISKGETRETCTAGAGSLLLEFATLSRLTNIPTYEQVARKALYALWNRRSELDLFGNTIDVQTGAWSYGIASIGAGIDSYYEYLLKSYVLLQDDSYLKLWEAAYKSVMTYIRSSDGFWYRGVNMQTGSIASLTIDSLAAFFPGLQILAGDIEGAIQSHMVYANLWIRYSGLPEVFDTARREATSLGYPLRPEFIESNYFLYRATKDEFYLEMAELVIHDLVERTWVDCGLACIADLKTGALDDRMNSFVLSETLKYLYLTFDEDNPINHKDDPFVFTTEGHILFIPNATDLPKNQRSQMAIPRSTKSKSNEKICSVFKPSIQSSKYSSGLKLTIRGRTDFELAKMLTGRIEGNSNSSIGWFDYGITQAPVLDVRKTLQSLEYLLRMFHYNKDSRDI</sequence>
<comment type="cofactor">
    <cofactor evidence="6">
        <name>Ca(2+)</name>
        <dbReference type="ChEBI" id="CHEBI:29108"/>
    </cofactor>
</comment>
<keyword evidence="3" id="KW-0256">Endoplasmic reticulum</keyword>
<dbReference type="InterPro" id="IPR012341">
    <property type="entry name" value="6hp_glycosidase-like_sf"/>
</dbReference>
<dbReference type="eggNOG" id="KOG2429">
    <property type="taxonomic scope" value="Eukaryota"/>
</dbReference>
<feature type="binding site" evidence="6">
    <location>
        <position position="489"/>
    </location>
    <ligand>
        <name>Ca(2+)</name>
        <dbReference type="ChEBI" id="CHEBI:29108"/>
    </ligand>
</feature>
<evidence type="ECO:0000256" key="6">
    <source>
        <dbReference type="PIRSR" id="PIRSR601382-2"/>
    </source>
</evidence>
<dbReference type="Gene3D" id="1.50.10.10">
    <property type="match status" value="1"/>
</dbReference>
<dbReference type="PANTHER" id="PTHR45679">
    <property type="entry name" value="ER DEGRADATION-ENHANCING ALPHA-MANNOSIDASE-LIKE PROTEIN 2"/>
    <property type="match status" value="1"/>
</dbReference>
<dbReference type="GO" id="GO:0005509">
    <property type="term" value="F:calcium ion binding"/>
    <property type="evidence" value="ECO:0007669"/>
    <property type="project" value="InterPro"/>
</dbReference>
<evidence type="ECO:0000256" key="4">
    <source>
        <dbReference type="ARBA" id="ARBA00023180"/>
    </source>
</evidence>
<name>F4RTW8_MELLP</name>
<dbReference type="GO" id="GO:0097466">
    <property type="term" value="P:ubiquitin-dependent glycoprotein ERAD pathway"/>
    <property type="evidence" value="ECO:0007669"/>
    <property type="project" value="EnsemblFungi"/>
</dbReference>
<comment type="subcellular location">
    <subcellularLocation>
        <location evidence="1">Endoplasmic reticulum</location>
    </subcellularLocation>
</comment>
<dbReference type="GO" id="GO:0106055">
    <property type="term" value="C:mannosyl-oligosaccharide 1,2-alpha-mannosidase complex"/>
    <property type="evidence" value="ECO:0007669"/>
    <property type="project" value="EnsemblFungi"/>
</dbReference>
<gene>
    <name evidence="8" type="ORF">MELLADRAFT_44300</name>
</gene>
<dbReference type="FunCoup" id="F4RTW8">
    <property type="interactions" value="351"/>
</dbReference>
<reference evidence="9" key="1">
    <citation type="journal article" date="2011" name="Proc. Natl. Acad. Sci. U.S.A.">
        <title>Obligate biotrophy features unraveled by the genomic analysis of rust fungi.</title>
        <authorList>
            <person name="Duplessis S."/>
            <person name="Cuomo C.A."/>
            <person name="Lin Y.-C."/>
            <person name="Aerts A."/>
            <person name="Tisserant E."/>
            <person name="Veneault-Fourrey C."/>
            <person name="Joly D.L."/>
            <person name="Hacquard S."/>
            <person name="Amselem J."/>
            <person name="Cantarel B.L."/>
            <person name="Chiu R."/>
            <person name="Coutinho P.M."/>
            <person name="Feau N."/>
            <person name="Field M."/>
            <person name="Frey P."/>
            <person name="Gelhaye E."/>
            <person name="Goldberg J."/>
            <person name="Grabherr M.G."/>
            <person name="Kodira C.D."/>
            <person name="Kohler A."/>
            <person name="Kuees U."/>
            <person name="Lindquist E.A."/>
            <person name="Lucas S.M."/>
            <person name="Mago R."/>
            <person name="Mauceli E."/>
            <person name="Morin E."/>
            <person name="Murat C."/>
            <person name="Pangilinan J.L."/>
            <person name="Park R."/>
            <person name="Pearson M."/>
            <person name="Quesneville H."/>
            <person name="Rouhier N."/>
            <person name="Sakthikumar S."/>
            <person name="Salamov A.A."/>
            <person name="Schmutz J."/>
            <person name="Selles B."/>
            <person name="Shapiro H."/>
            <person name="Tanguay P."/>
            <person name="Tuskan G.A."/>
            <person name="Henrissat B."/>
            <person name="Van de Peer Y."/>
            <person name="Rouze P."/>
            <person name="Ellis J.G."/>
            <person name="Dodds P.N."/>
            <person name="Schein J.E."/>
            <person name="Zhong S."/>
            <person name="Hamelin R.C."/>
            <person name="Grigoriev I.V."/>
            <person name="Szabo L.J."/>
            <person name="Martin F."/>
        </authorList>
    </citation>
    <scope>NUCLEOTIDE SEQUENCE [LARGE SCALE GENOMIC DNA]</scope>
    <source>
        <strain evidence="9">98AG31 / pathotype 3-4-7</strain>
    </source>
</reference>
<dbReference type="GO" id="GO:0016020">
    <property type="term" value="C:membrane"/>
    <property type="evidence" value="ECO:0007669"/>
    <property type="project" value="InterPro"/>
</dbReference>
<feature type="active site" description="Proton donor" evidence="5">
    <location>
        <position position="146"/>
    </location>
</feature>
<evidence type="ECO:0000313" key="8">
    <source>
        <dbReference type="EMBL" id="EGG04189.1"/>
    </source>
</evidence>
<feature type="active site" evidence="5">
    <location>
        <position position="403"/>
    </location>
</feature>
<dbReference type="RefSeq" id="XP_007412650.1">
    <property type="nucleotide sequence ID" value="XM_007412588.1"/>
</dbReference>
<evidence type="ECO:0000313" key="9">
    <source>
        <dbReference type="Proteomes" id="UP000001072"/>
    </source>
</evidence>
<dbReference type="EC" id="3.2.1.-" evidence="7"/>
<dbReference type="HOGENOM" id="CLU_003818_5_6_1"/>
<keyword evidence="7" id="KW-0326">Glycosidase</keyword>
<comment type="similarity">
    <text evidence="2 7">Belongs to the glycosyl hydrolase 47 family.</text>
</comment>
<dbReference type="STRING" id="747676.F4RTW8"/>
<dbReference type="EMBL" id="GL883120">
    <property type="protein sequence ID" value="EGG04189.1"/>
    <property type="molecule type" value="Genomic_DNA"/>
</dbReference>
<dbReference type="Proteomes" id="UP000001072">
    <property type="component" value="Unassembled WGS sequence"/>
</dbReference>
<dbReference type="GO" id="GO:1904380">
    <property type="term" value="P:endoplasmic reticulum mannose trimming"/>
    <property type="evidence" value="ECO:0007669"/>
    <property type="project" value="EnsemblFungi"/>
</dbReference>
<evidence type="ECO:0000256" key="7">
    <source>
        <dbReference type="RuleBase" id="RU361193"/>
    </source>
</evidence>
<dbReference type="InParanoid" id="F4RTW8"/>
<dbReference type="GO" id="GO:0030246">
    <property type="term" value="F:carbohydrate binding"/>
    <property type="evidence" value="ECO:0007669"/>
    <property type="project" value="EnsemblFungi"/>
</dbReference>
<dbReference type="KEGG" id="mlr:MELLADRAFT_44300"/>
<feature type="active site" evidence="5">
    <location>
        <position position="289"/>
    </location>
</feature>
<protein>
    <recommendedName>
        <fullName evidence="7">alpha-1,2-Mannosidase</fullName>
        <ecNumber evidence="7">3.2.1.-</ecNumber>
    </recommendedName>
</protein>
<dbReference type="InterPro" id="IPR001382">
    <property type="entry name" value="Glyco_hydro_47"/>
</dbReference>